<evidence type="ECO:0000313" key="1">
    <source>
        <dbReference type="EMBL" id="AWW49926.1"/>
    </source>
</evidence>
<dbReference type="Proteomes" id="UP000251072">
    <property type="component" value="Unassembled WGS sequence"/>
</dbReference>
<keyword evidence="4" id="KW-1185">Reference proteome</keyword>
<evidence type="ECO:0000313" key="3">
    <source>
        <dbReference type="Proteomes" id="UP000248592"/>
    </source>
</evidence>
<name>A0A2Z4JT33_9BURK</name>
<reference evidence="1" key="3">
    <citation type="journal article" date="2019" name="Int. J. Syst. Evol. Microbiol.">
        <title>Polynucleobacter paneuropaeus sp. nov., characterized by six strains isolated from freshwater lakes located along a 3000 km north-south cross-section across Europe.</title>
        <authorList>
            <person name="Hoetzinger M."/>
            <person name="Schmidt J."/>
            <person name="Pitt A."/>
            <person name="Koll U."/>
            <person name="Lang E."/>
            <person name="Hahn M.W."/>
        </authorList>
    </citation>
    <scope>NUCLEOTIDE SEQUENCE</scope>
    <source>
        <strain evidence="1">MG-25-Pas1-D2</strain>
    </source>
</reference>
<dbReference type="EMBL" id="CP030085">
    <property type="protein sequence ID" value="AWW49926.1"/>
    <property type="molecule type" value="Genomic_DNA"/>
</dbReference>
<dbReference type="GeneID" id="66831996"/>
<accession>A0A2Z4JT33</accession>
<proteinExistence type="predicted"/>
<sequence>MKQIQSFLALGASIALLVISPLSLAHGGSYVGWNVSVGSGYRPAAYGPGWGGWGPGWRGNWAYGGPYYGYPYGGYYGPPAVAYVQPTQPMVLAAQPQPPVWYYCASSGKYFPYAQDCATGWQVQPAMPPSGKVVSQPN</sequence>
<evidence type="ECO:0000313" key="2">
    <source>
        <dbReference type="EMBL" id="RAZ42069.1"/>
    </source>
</evidence>
<evidence type="ECO:0000313" key="4">
    <source>
        <dbReference type="Proteomes" id="UP000251072"/>
    </source>
</evidence>
<gene>
    <name evidence="2" type="ORF">DP176_05715</name>
    <name evidence="1" type="ORF">Pas1_05775</name>
</gene>
<dbReference type="RefSeq" id="WP_112237924.1">
    <property type="nucleotide sequence ID" value="NZ_CBCSBS010000001.1"/>
</dbReference>
<reference evidence="3" key="1">
    <citation type="submission" date="2018-06" db="EMBL/GenBank/DDBJ databases">
        <title>Description of a new Polynucleobacter species.</title>
        <authorList>
            <person name="Hahn M.W."/>
        </authorList>
    </citation>
    <scope>NUCLEOTIDE SEQUENCE [LARGE SCALE GENOMIC DNA]</scope>
    <source>
        <strain evidence="3">MG-25-Pas1-D2</strain>
    </source>
</reference>
<dbReference type="EMBL" id="QMCH01000003">
    <property type="protein sequence ID" value="RAZ42069.1"/>
    <property type="molecule type" value="Genomic_DNA"/>
</dbReference>
<dbReference type="Proteomes" id="UP000248592">
    <property type="component" value="Chromosome"/>
</dbReference>
<dbReference type="AlphaFoldDB" id="A0A2Z4JT33"/>
<protein>
    <submittedName>
        <fullName evidence="1">Uncharacterized protein</fullName>
    </submittedName>
</protein>
<organism evidence="1 3">
    <name type="scientific">Polynucleobacter paneuropaeus</name>
    <dbReference type="NCBI Taxonomy" id="2527775"/>
    <lineage>
        <taxon>Bacteria</taxon>
        <taxon>Pseudomonadati</taxon>
        <taxon>Pseudomonadota</taxon>
        <taxon>Betaproteobacteria</taxon>
        <taxon>Burkholderiales</taxon>
        <taxon>Burkholderiaceae</taxon>
        <taxon>Polynucleobacter</taxon>
    </lineage>
</organism>
<reference evidence="2 4" key="2">
    <citation type="submission" date="2018-06" db="EMBL/GenBank/DDBJ databases">
        <title>Genome of strain Polynucleobacter sp. FUKU-NW-11.</title>
        <authorList>
            <person name="Hahn M.W."/>
        </authorList>
    </citation>
    <scope>NUCLEOTIDE SEQUENCE [LARGE SCALE GENOMIC DNA]</scope>
    <source>
        <strain evidence="2">FUKU-NW-11</strain>
        <strain evidence="4">FUKU-NW11</strain>
    </source>
</reference>